<reference evidence="3 4" key="1">
    <citation type="submission" date="2021-02" db="EMBL/GenBank/DDBJ databases">
        <title>Streptomyces spirodelae sp. nov., isolated from duckweed.</title>
        <authorList>
            <person name="Saimee Y."/>
            <person name="Duangmal K."/>
        </authorList>
    </citation>
    <scope>NUCLEOTIDE SEQUENCE [LARGE SCALE GENOMIC DNA]</scope>
    <source>
        <strain evidence="3 4">DW4-2</strain>
    </source>
</reference>
<dbReference type="PROSITE" id="PS51186">
    <property type="entry name" value="GNAT"/>
    <property type="match status" value="1"/>
</dbReference>
<protein>
    <submittedName>
        <fullName evidence="3">N-acetyltransferase</fullName>
    </submittedName>
</protein>
<dbReference type="Proteomes" id="UP001518976">
    <property type="component" value="Unassembled WGS sequence"/>
</dbReference>
<keyword evidence="4" id="KW-1185">Reference proteome</keyword>
<dbReference type="SUPFAM" id="SSF55729">
    <property type="entry name" value="Acyl-CoA N-acyltransferases (Nat)"/>
    <property type="match status" value="1"/>
</dbReference>
<feature type="domain" description="N-acetyltransferase" evidence="1">
    <location>
        <begin position="1"/>
        <end position="101"/>
    </location>
</feature>
<dbReference type="EMBL" id="JAFFZN010000005">
    <property type="protein sequence ID" value="MBO8185325.1"/>
    <property type="molecule type" value="Genomic_DNA"/>
</dbReference>
<organism evidence="3 4">
    <name type="scientific">Streptomyces spirodelae</name>
    <dbReference type="NCBI Taxonomy" id="2812904"/>
    <lineage>
        <taxon>Bacteria</taxon>
        <taxon>Bacillati</taxon>
        <taxon>Actinomycetota</taxon>
        <taxon>Actinomycetes</taxon>
        <taxon>Kitasatosporales</taxon>
        <taxon>Streptomycetaceae</taxon>
        <taxon>Streptomyces</taxon>
    </lineage>
</organism>
<accession>A0ABS3WQD0</accession>
<dbReference type="PROSITE" id="PS51729">
    <property type="entry name" value="GNAT_YJDJ"/>
    <property type="match status" value="1"/>
</dbReference>
<evidence type="ECO:0000313" key="3">
    <source>
        <dbReference type="EMBL" id="MBO8185325.1"/>
    </source>
</evidence>
<name>A0ABS3WQD0_9ACTN</name>
<dbReference type="Gene3D" id="3.40.630.30">
    <property type="match status" value="1"/>
</dbReference>
<evidence type="ECO:0000313" key="4">
    <source>
        <dbReference type="Proteomes" id="UP001518976"/>
    </source>
</evidence>
<dbReference type="Pfam" id="PF14542">
    <property type="entry name" value="Acetyltransf_CG"/>
    <property type="match status" value="1"/>
</dbReference>
<dbReference type="PANTHER" id="PTHR31435">
    <property type="entry name" value="PROTEIN NATD1"/>
    <property type="match status" value="1"/>
</dbReference>
<dbReference type="CDD" id="cd04301">
    <property type="entry name" value="NAT_SF"/>
    <property type="match status" value="1"/>
</dbReference>
<dbReference type="PANTHER" id="PTHR31435:SF10">
    <property type="entry name" value="BSR4717 PROTEIN"/>
    <property type="match status" value="1"/>
</dbReference>
<proteinExistence type="predicted"/>
<evidence type="ECO:0000259" key="1">
    <source>
        <dbReference type="PROSITE" id="PS51186"/>
    </source>
</evidence>
<dbReference type="InterPro" id="IPR045057">
    <property type="entry name" value="Gcn5-rel_NAT"/>
</dbReference>
<dbReference type="InterPro" id="IPR016181">
    <property type="entry name" value="Acyl_CoA_acyltransferase"/>
</dbReference>
<dbReference type="RefSeq" id="WP_209264152.1">
    <property type="nucleotide sequence ID" value="NZ_JAFFZN010000005.1"/>
</dbReference>
<comment type="caution">
    <text evidence="3">The sequence shown here is derived from an EMBL/GenBank/DDBJ whole genome shotgun (WGS) entry which is preliminary data.</text>
</comment>
<gene>
    <name evidence="3" type="ORF">JW592_07600</name>
</gene>
<feature type="domain" description="N-acetyltransferase" evidence="2">
    <location>
        <begin position="10"/>
        <end position="96"/>
    </location>
</feature>
<dbReference type="InterPro" id="IPR000182">
    <property type="entry name" value="GNAT_dom"/>
</dbReference>
<dbReference type="InterPro" id="IPR031165">
    <property type="entry name" value="GNAT_YJDJ"/>
</dbReference>
<sequence>MAGEQQPEISDNPAESRYEARIGGSLAGIAQYLRAPGVIAVTHTEVEPEYEGRGVGGALSRHILETAQEAGEKVAPICPFFANYIRKHPDYQPLVIEKQNG</sequence>
<evidence type="ECO:0000259" key="2">
    <source>
        <dbReference type="PROSITE" id="PS51729"/>
    </source>
</evidence>